<feature type="region of interest" description="Disordered" evidence="2">
    <location>
        <begin position="285"/>
        <end position="304"/>
    </location>
</feature>
<evidence type="ECO:0000313" key="4">
    <source>
        <dbReference type="Proteomes" id="UP001165085"/>
    </source>
</evidence>
<dbReference type="InterPro" id="IPR003409">
    <property type="entry name" value="MORN"/>
</dbReference>
<dbReference type="EMBL" id="BRXY01000056">
    <property type="protein sequence ID" value="GMH59031.1"/>
    <property type="molecule type" value="Genomic_DNA"/>
</dbReference>
<dbReference type="Proteomes" id="UP001165085">
    <property type="component" value="Unassembled WGS sequence"/>
</dbReference>
<dbReference type="OrthoDB" id="423343at2759"/>
<accession>A0A9W6ZT80</accession>
<proteinExistence type="predicted"/>
<evidence type="ECO:0000256" key="1">
    <source>
        <dbReference type="ARBA" id="ARBA00022737"/>
    </source>
</evidence>
<dbReference type="SUPFAM" id="SSF50965">
    <property type="entry name" value="Galactose oxidase, central domain"/>
    <property type="match status" value="1"/>
</dbReference>
<sequence length="694" mass="72409">MPVPAWTTSPAMSGQILNPSVSKVGSVTFLLGGFTGQDEMDLAASCLKDEGDSGDWCYVEMSGDVPSSRTLLSTAGVDDKIYVFGGESLETGEVLGDLYEGLVVGSCIEWTKRTADDVIVETKPSPSNTGGEGGEGDAPVAAAPVRKGKPAWPAARKGHGGCLAVSKGVSKMFMCGGNVGSGHSWLFDPTTRSWSDGKTSGKSPFPLTKFSLVGSGDGTYAALTGGISASGSVSSAISIIDFETMAWSSVKGGLPSSVHGHVSCWLLNPNGVALGAGVSAASLAPSEASKEGEEGEPVAPPVAKKDKGLWRSGEEGNEWCLVVFGGLGQARAGEVNIVDRGGAVEKVAVEGECGEAGRWGSGVGVANGGRDCIVVGGSLKGSRFSDAFRLSLWNPDPPKVVEEEEEEKREAGYEEMEFPDGFYKGIVVEGARSGAGMQTFTNGNVYEGEWENDTMNGAGVMAFNDGGRYDGGWENGRRSGEGKMDWPEGREGDAITTLVQYEGMWEQDEPHGDGVGLFADGYQYEGNFVSGLPQGRGALFYPEGGECEGLFQEGQCISGKEIDKDGVSYEGKFSKGLRAVKKGDGLMVGIDGSTYEGGFRSGRKNGFGTYVDGKTGCTYVGKWVGGMRNGNGTETSASGAKWVGTWKDDLKHGNGVFTKADNAGVVCGVWIEGELEQVEVGGGGEGEENEEKKE</sequence>
<protein>
    <submittedName>
        <fullName evidence="3">Uncharacterized protein</fullName>
    </submittedName>
</protein>
<dbReference type="Gene3D" id="2.120.10.80">
    <property type="entry name" value="Kelch-type beta propeller"/>
    <property type="match status" value="2"/>
</dbReference>
<dbReference type="AlphaFoldDB" id="A0A9W6ZT80"/>
<dbReference type="InterPro" id="IPR015915">
    <property type="entry name" value="Kelch-typ_b-propeller"/>
</dbReference>
<organism evidence="3 4">
    <name type="scientific">Triparma strigata</name>
    <dbReference type="NCBI Taxonomy" id="1606541"/>
    <lineage>
        <taxon>Eukaryota</taxon>
        <taxon>Sar</taxon>
        <taxon>Stramenopiles</taxon>
        <taxon>Ochrophyta</taxon>
        <taxon>Bolidophyceae</taxon>
        <taxon>Parmales</taxon>
        <taxon>Triparmaceae</taxon>
        <taxon>Triparma</taxon>
    </lineage>
</organism>
<dbReference type="PANTHER" id="PTHR43215:SF14">
    <property type="entry name" value="RADIAL SPOKE HEAD 1 HOMOLOG"/>
    <property type="match status" value="1"/>
</dbReference>
<evidence type="ECO:0000256" key="2">
    <source>
        <dbReference type="SAM" id="MobiDB-lite"/>
    </source>
</evidence>
<gene>
    <name evidence="3" type="ORF">TrST_g10268</name>
</gene>
<dbReference type="PANTHER" id="PTHR43215">
    <property type="entry name" value="RADIAL SPOKE HEAD 1 HOMOLOG"/>
    <property type="match status" value="1"/>
</dbReference>
<reference evidence="4" key="1">
    <citation type="journal article" date="2023" name="Commun. Biol.">
        <title>Genome analysis of Parmales, the sister group of diatoms, reveals the evolutionary specialization of diatoms from phago-mixotrophs to photoautotrophs.</title>
        <authorList>
            <person name="Ban H."/>
            <person name="Sato S."/>
            <person name="Yoshikawa S."/>
            <person name="Yamada K."/>
            <person name="Nakamura Y."/>
            <person name="Ichinomiya M."/>
            <person name="Sato N."/>
            <person name="Blanc-Mathieu R."/>
            <person name="Endo H."/>
            <person name="Kuwata A."/>
            <person name="Ogata H."/>
        </authorList>
    </citation>
    <scope>NUCLEOTIDE SEQUENCE [LARGE SCALE GENOMIC DNA]</scope>
    <source>
        <strain evidence="4">NIES 3701</strain>
    </source>
</reference>
<dbReference type="SUPFAM" id="SSF117281">
    <property type="entry name" value="Kelch motif"/>
    <property type="match status" value="1"/>
</dbReference>
<name>A0A9W6ZT80_9STRA</name>
<keyword evidence="1" id="KW-0677">Repeat</keyword>
<dbReference type="Gene3D" id="2.20.110.10">
    <property type="entry name" value="Histone H3 K4-specific methyltransferase SET7/9 N-terminal domain"/>
    <property type="match status" value="3"/>
</dbReference>
<dbReference type="SMART" id="SM00698">
    <property type="entry name" value="MORN"/>
    <property type="match status" value="7"/>
</dbReference>
<dbReference type="InterPro" id="IPR011043">
    <property type="entry name" value="Gal_Oxase/kelch_b-propeller"/>
</dbReference>
<dbReference type="SUPFAM" id="SSF82185">
    <property type="entry name" value="Histone H3 K4-specific methyltransferase SET7/9 N-terminal domain"/>
    <property type="match status" value="3"/>
</dbReference>
<comment type="caution">
    <text evidence="3">The sequence shown here is derived from an EMBL/GenBank/DDBJ whole genome shotgun (WGS) entry which is preliminary data.</text>
</comment>
<dbReference type="Pfam" id="PF02493">
    <property type="entry name" value="MORN"/>
    <property type="match status" value="8"/>
</dbReference>
<evidence type="ECO:0000313" key="3">
    <source>
        <dbReference type="EMBL" id="GMH59031.1"/>
    </source>
</evidence>
<keyword evidence="4" id="KW-1185">Reference proteome</keyword>